<keyword evidence="3" id="KW-1185">Reference proteome</keyword>
<dbReference type="AlphaFoldDB" id="A0A8S9Z359"/>
<name>A0A8S9Z359_9TREM</name>
<dbReference type="Pfam" id="PF16064">
    <property type="entry name" value="DUF4806"/>
    <property type="match status" value="1"/>
</dbReference>
<dbReference type="EMBL" id="JTDE01000467">
    <property type="protein sequence ID" value="KAF7261164.1"/>
    <property type="molecule type" value="Genomic_DNA"/>
</dbReference>
<dbReference type="PANTHER" id="PTHR34153">
    <property type="entry name" value="SI:CH211-262H13.3-RELATED-RELATED"/>
    <property type="match status" value="1"/>
</dbReference>
<dbReference type="InterPro" id="IPR032071">
    <property type="entry name" value="DUF4806"/>
</dbReference>
<evidence type="ECO:0000313" key="3">
    <source>
        <dbReference type="Proteomes" id="UP000822476"/>
    </source>
</evidence>
<comment type="caution">
    <text evidence="2">The sequence shown here is derived from an EMBL/GenBank/DDBJ whole genome shotgun (WGS) entry which is preliminary data.</text>
</comment>
<feature type="non-terminal residue" evidence="2">
    <location>
        <position position="1"/>
    </location>
</feature>
<organism evidence="2 3">
    <name type="scientific">Paragonimus skrjabini miyazakii</name>
    <dbReference type="NCBI Taxonomy" id="59628"/>
    <lineage>
        <taxon>Eukaryota</taxon>
        <taxon>Metazoa</taxon>
        <taxon>Spiralia</taxon>
        <taxon>Lophotrochozoa</taxon>
        <taxon>Platyhelminthes</taxon>
        <taxon>Trematoda</taxon>
        <taxon>Digenea</taxon>
        <taxon>Plagiorchiida</taxon>
        <taxon>Troglotremata</taxon>
        <taxon>Troglotrematidae</taxon>
        <taxon>Paragonimus</taxon>
    </lineage>
</organism>
<protein>
    <recommendedName>
        <fullName evidence="1">DUF4806 domain-containing protein</fullName>
    </recommendedName>
</protein>
<evidence type="ECO:0000313" key="2">
    <source>
        <dbReference type="EMBL" id="KAF7261164.1"/>
    </source>
</evidence>
<gene>
    <name evidence="2" type="ORF">EG68_01528</name>
</gene>
<dbReference type="PANTHER" id="PTHR34153:SF2">
    <property type="entry name" value="SI:CH211-262H13.3-RELATED"/>
    <property type="match status" value="1"/>
</dbReference>
<proteinExistence type="predicted"/>
<dbReference type="OrthoDB" id="6159834at2759"/>
<sequence length="112" mass="12403">NSLKIHGLRLDINALRYQISPPLSGQSTGYPVKFPMDTMEDLQLLNAGLEDITLRNSLTNYLKLIEGSSVGTSTRNILGTLLTDELANSINWKGVNNKFYWANVLIGKPVIN</sequence>
<evidence type="ECO:0000259" key="1">
    <source>
        <dbReference type="Pfam" id="PF16064"/>
    </source>
</evidence>
<dbReference type="Proteomes" id="UP000822476">
    <property type="component" value="Unassembled WGS sequence"/>
</dbReference>
<accession>A0A8S9Z359</accession>
<feature type="domain" description="DUF4806" evidence="1">
    <location>
        <begin position="31"/>
        <end position="98"/>
    </location>
</feature>
<reference evidence="2" key="1">
    <citation type="submission" date="2019-07" db="EMBL/GenBank/DDBJ databases">
        <title>Annotation for the trematode Paragonimus miyazaki's.</title>
        <authorList>
            <person name="Choi Y.-J."/>
        </authorList>
    </citation>
    <scope>NUCLEOTIDE SEQUENCE</scope>
    <source>
        <strain evidence="2">Japan</strain>
    </source>
</reference>